<dbReference type="RefSeq" id="WP_218466952.1">
    <property type="nucleotide sequence ID" value="NZ_JADRCR010000005.1"/>
</dbReference>
<protein>
    <submittedName>
        <fullName evidence="2">Uncharacterized protein</fullName>
    </submittedName>
</protein>
<reference evidence="2 3" key="1">
    <citation type="submission" date="2020-11" db="EMBL/GenBank/DDBJ databases">
        <title>Insectihabitans protaetiae gen. nov. sp. nov. and Insectihabitans allomyrinae sp. nov., isolated from larvae of Protaetia brevitarsis seulensis and Allomyrina dichotoma, respectively.</title>
        <authorList>
            <person name="Lee S.D."/>
            <person name="Byeon Y.-S."/>
            <person name="Kim S.-M."/>
            <person name="Yang H.L."/>
            <person name="Kim I.S."/>
        </authorList>
    </citation>
    <scope>NUCLEOTIDE SEQUENCE [LARGE SCALE GENOMIC DNA]</scope>
    <source>
        <strain evidence="2 3">BWR-B9</strain>
    </source>
</reference>
<name>A0ABS1IR82_9GAMM</name>
<comment type="caution">
    <text evidence="2">The sequence shown here is derived from an EMBL/GenBank/DDBJ whole genome shotgun (WGS) entry which is preliminary data.</text>
</comment>
<evidence type="ECO:0000256" key="1">
    <source>
        <dbReference type="SAM" id="SignalP"/>
    </source>
</evidence>
<feature type="chain" id="PRO_5046306502" evidence="1">
    <location>
        <begin position="23"/>
        <end position="146"/>
    </location>
</feature>
<proteinExistence type="predicted"/>
<accession>A0ABS1IR82</accession>
<keyword evidence="1" id="KW-0732">Signal</keyword>
<organism evidence="2 3">
    <name type="scientific">Limnobaculum allomyrinae</name>
    <dbReference type="NCBI Taxonomy" id="2791986"/>
    <lineage>
        <taxon>Bacteria</taxon>
        <taxon>Pseudomonadati</taxon>
        <taxon>Pseudomonadota</taxon>
        <taxon>Gammaproteobacteria</taxon>
        <taxon>Enterobacterales</taxon>
        <taxon>Budviciaceae</taxon>
        <taxon>Limnobaculum</taxon>
    </lineage>
</organism>
<dbReference type="Proteomes" id="UP001296921">
    <property type="component" value="Unassembled WGS sequence"/>
</dbReference>
<feature type="signal peptide" evidence="1">
    <location>
        <begin position="1"/>
        <end position="22"/>
    </location>
</feature>
<keyword evidence="3" id="KW-1185">Reference proteome</keyword>
<sequence>MKKLIIGVVFISGVMFTGSSFANVADLSCKFENGGDMLVTHDDDSIYIAYSEPKFSPDDNVIIIDKASKSTKQGYGNSDSYFTLIGTIDNGERAVIEFLPITENGVIRASLLFEDETGRPTEEFNCIPGTIKARSDLSAKGIPDVK</sequence>
<evidence type="ECO:0000313" key="2">
    <source>
        <dbReference type="EMBL" id="MBK5144253.1"/>
    </source>
</evidence>
<dbReference type="EMBL" id="JADRCR010000005">
    <property type="protein sequence ID" value="MBK5144253.1"/>
    <property type="molecule type" value="Genomic_DNA"/>
</dbReference>
<gene>
    <name evidence="2" type="ORF">I2494_11080</name>
</gene>
<evidence type="ECO:0000313" key="3">
    <source>
        <dbReference type="Proteomes" id="UP001296921"/>
    </source>
</evidence>